<proteinExistence type="predicted"/>
<sequence length="42" mass="4777">MDKYTQLSAVQLRATVGGKRTWKNFVSYMGSYYKGLWDGLVG</sequence>
<evidence type="ECO:0000313" key="2">
    <source>
        <dbReference type="Proteomes" id="UP000664357"/>
    </source>
</evidence>
<reference evidence="1 2" key="1">
    <citation type="submission" date="2024-02" db="EMBL/GenBank/DDBJ databases">
        <title>The Genome Sequence of Enterococcus sp. DIV0159.</title>
        <authorList>
            <person name="Earl A."/>
            <person name="Manson A."/>
            <person name="Gilmore M."/>
            <person name="Sanders J."/>
            <person name="Shea T."/>
            <person name="Howe W."/>
            <person name="Livny J."/>
            <person name="Cuomo C."/>
            <person name="Neafsey D."/>
            <person name="Birren B."/>
        </authorList>
    </citation>
    <scope>NUCLEOTIDE SEQUENCE [LARGE SCALE GENOMIC DNA]</scope>
    <source>
        <strain evidence="1 2">665A</strain>
    </source>
</reference>
<evidence type="ECO:0008006" key="3">
    <source>
        <dbReference type="Google" id="ProtNLM"/>
    </source>
</evidence>
<name>A0ABV0EJU6_9ENTE</name>
<gene>
    <name evidence="1" type="ORF">JZO67_000832</name>
</gene>
<dbReference type="Proteomes" id="UP000664357">
    <property type="component" value="Unassembled WGS sequence"/>
</dbReference>
<comment type="caution">
    <text evidence="1">The sequence shown here is derived from an EMBL/GenBank/DDBJ whole genome shotgun (WGS) entry which is preliminary data.</text>
</comment>
<organism evidence="1 2">
    <name type="scientific">Candidatus Enterococcus ferrettii</name>
    <dbReference type="NCBI Taxonomy" id="2815324"/>
    <lineage>
        <taxon>Bacteria</taxon>
        <taxon>Bacillati</taxon>
        <taxon>Bacillota</taxon>
        <taxon>Bacilli</taxon>
        <taxon>Lactobacillales</taxon>
        <taxon>Enterococcaceae</taxon>
        <taxon>Enterococcus</taxon>
    </lineage>
</organism>
<keyword evidence="2" id="KW-1185">Reference proteome</keyword>
<protein>
    <recommendedName>
        <fullName evidence="3">Bacteriocin</fullName>
    </recommendedName>
</protein>
<evidence type="ECO:0000313" key="1">
    <source>
        <dbReference type="EMBL" id="MEO1768893.1"/>
    </source>
</evidence>
<dbReference type="RefSeq" id="WP_010758554.1">
    <property type="nucleotide sequence ID" value="NZ_JAFREL020000001.1"/>
</dbReference>
<dbReference type="EMBL" id="JAFREL020000001">
    <property type="protein sequence ID" value="MEO1768893.1"/>
    <property type="molecule type" value="Genomic_DNA"/>
</dbReference>
<accession>A0ABV0EJU6</accession>